<dbReference type="GO" id="GO:0007165">
    <property type="term" value="P:signal transduction"/>
    <property type="evidence" value="ECO:0007669"/>
    <property type="project" value="InterPro"/>
</dbReference>
<evidence type="ECO:0000259" key="4">
    <source>
        <dbReference type="PROSITE" id="PS50003"/>
    </source>
</evidence>
<dbReference type="SUPFAM" id="SSF103657">
    <property type="entry name" value="BAR/IMD domain-like"/>
    <property type="match status" value="1"/>
</dbReference>
<dbReference type="Pfam" id="PF00620">
    <property type="entry name" value="RhoGAP"/>
    <property type="match status" value="1"/>
</dbReference>
<dbReference type="Gene3D" id="1.10.555.10">
    <property type="entry name" value="Rho GTPase activation protein"/>
    <property type="match status" value="1"/>
</dbReference>
<feature type="region of interest" description="Disordered" evidence="3">
    <location>
        <begin position="608"/>
        <end position="645"/>
    </location>
</feature>
<dbReference type="InParanoid" id="A0A7M7JRK2"/>
<dbReference type="Gene3D" id="2.30.29.30">
    <property type="entry name" value="Pleckstrin-homology domain (PH domain)/Phosphotyrosine-binding domain (PTB)"/>
    <property type="match status" value="1"/>
</dbReference>
<dbReference type="EnsemblMetazoa" id="XM_022800083">
    <property type="protein sequence ID" value="XP_022655818"/>
    <property type="gene ID" value="LOC111248197"/>
</dbReference>
<accession>A0A7M7JRK2</accession>
<evidence type="ECO:0000256" key="1">
    <source>
        <dbReference type="ARBA" id="ARBA00022468"/>
    </source>
</evidence>
<dbReference type="GO" id="GO:0005737">
    <property type="term" value="C:cytoplasm"/>
    <property type="evidence" value="ECO:0007669"/>
    <property type="project" value="InterPro"/>
</dbReference>
<feature type="region of interest" description="Disordered" evidence="3">
    <location>
        <begin position="662"/>
        <end position="706"/>
    </location>
</feature>
<reference evidence="6" key="1">
    <citation type="submission" date="2021-01" db="UniProtKB">
        <authorList>
            <consortium name="EnsemblMetazoa"/>
        </authorList>
    </citation>
    <scope>IDENTIFICATION</scope>
</reference>
<dbReference type="InterPro" id="IPR000198">
    <property type="entry name" value="RhoGAP_dom"/>
</dbReference>
<dbReference type="InterPro" id="IPR036028">
    <property type="entry name" value="SH3-like_dom_sf"/>
</dbReference>
<dbReference type="InterPro" id="IPR004148">
    <property type="entry name" value="BAR_dom"/>
</dbReference>
<dbReference type="SMART" id="SM00324">
    <property type="entry name" value="RhoGAP"/>
    <property type="match status" value="1"/>
</dbReference>
<dbReference type="RefSeq" id="XP_022655818.1">
    <property type="nucleotide sequence ID" value="XM_022800083.1"/>
</dbReference>
<evidence type="ECO:0008006" key="8">
    <source>
        <dbReference type="Google" id="ProtNLM"/>
    </source>
</evidence>
<dbReference type="PROSITE" id="PS50003">
    <property type="entry name" value="PH_DOMAIN"/>
    <property type="match status" value="1"/>
</dbReference>
<dbReference type="CDD" id="cd01249">
    <property type="entry name" value="BAR-PH_GRAF_family"/>
    <property type="match status" value="1"/>
</dbReference>
<feature type="compositionally biased region" description="Polar residues" evidence="3">
    <location>
        <begin position="752"/>
        <end position="789"/>
    </location>
</feature>
<dbReference type="PANTHER" id="PTHR12552:SF1">
    <property type="entry name" value="RHO GTPASE-ACTIVATING PROTEIN GRAF"/>
    <property type="match status" value="1"/>
</dbReference>
<dbReference type="GO" id="GO:0005096">
    <property type="term" value="F:GTPase activator activity"/>
    <property type="evidence" value="ECO:0007669"/>
    <property type="project" value="UniProtKB-KW"/>
</dbReference>
<keyword evidence="2" id="KW-0175">Coiled coil</keyword>
<dbReference type="FunCoup" id="A0A7M7JRK2">
    <property type="interactions" value="586"/>
</dbReference>
<dbReference type="RefSeq" id="XP_022655819.1">
    <property type="nucleotide sequence ID" value="XM_022800084.1"/>
</dbReference>
<keyword evidence="1" id="KW-0343">GTPase activation</keyword>
<dbReference type="Gene3D" id="1.20.1270.60">
    <property type="entry name" value="Arfaptin homology (AH) domain/BAR domain"/>
    <property type="match status" value="1"/>
</dbReference>
<dbReference type="Pfam" id="PF16746">
    <property type="entry name" value="BAR_3"/>
    <property type="match status" value="1"/>
</dbReference>
<feature type="domain" description="Rho-GAP" evidence="5">
    <location>
        <begin position="398"/>
        <end position="587"/>
    </location>
</feature>
<evidence type="ECO:0000313" key="7">
    <source>
        <dbReference type="Proteomes" id="UP000594260"/>
    </source>
</evidence>
<evidence type="ECO:0000313" key="6">
    <source>
        <dbReference type="EnsemblMetazoa" id="XP_022655818"/>
    </source>
</evidence>
<feature type="compositionally biased region" description="Polar residues" evidence="3">
    <location>
        <begin position="906"/>
        <end position="924"/>
    </location>
</feature>
<dbReference type="EnsemblMetazoa" id="XM_022800084">
    <property type="protein sequence ID" value="XP_022655819"/>
    <property type="gene ID" value="LOC111248197"/>
</dbReference>
<name>A0A7M7JRK2_VARDE</name>
<feature type="region of interest" description="Disordered" evidence="3">
    <location>
        <begin position="906"/>
        <end position="941"/>
    </location>
</feature>
<feature type="compositionally biased region" description="Low complexity" evidence="3">
    <location>
        <begin position="662"/>
        <end position="672"/>
    </location>
</feature>
<dbReference type="SUPFAM" id="SSF50044">
    <property type="entry name" value="SH3-domain"/>
    <property type="match status" value="1"/>
</dbReference>
<feature type="coiled-coil region" evidence="2">
    <location>
        <begin position="222"/>
        <end position="253"/>
    </location>
</feature>
<evidence type="ECO:0000256" key="2">
    <source>
        <dbReference type="SAM" id="Coils"/>
    </source>
</evidence>
<feature type="compositionally biased region" description="Low complexity" evidence="3">
    <location>
        <begin position="790"/>
        <end position="805"/>
    </location>
</feature>
<dbReference type="EnsemblMetazoa" id="XM_022800085">
    <property type="protein sequence ID" value="XP_022655820"/>
    <property type="gene ID" value="LOC111248197"/>
</dbReference>
<dbReference type="Pfam" id="PF00169">
    <property type="entry name" value="PH"/>
    <property type="match status" value="1"/>
</dbReference>
<dbReference type="AlphaFoldDB" id="A0A7M7JRK2"/>
<dbReference type="SUPFAM" id="SSF48350">
    <property type="entry name" value="GTPase activation domain, GAP"/>
    <property type="match status" value="1"/>
</dbReference>
<dbReference type="InterPro" id="IPR008936">
    <property type="entry name" value="Rho_GTPase_activation_prot"/>
</dbReference>
<dbReference type="FunFam" id="1.20.1270.60:FF:000001">
    <property type="entry name" value="Rho GTPase-activating protein 26"/>
    <property type="match status" value="1"/>
</dbReference>
<feature type="compositionally biased region" description="Polar residues" evidence="3">
    <location>
        <begin position="682"/>
        <end position="698"/>
    </location>
</feature>
<sequence>MGLLPLEFRDCLTDSPQFRDNLASHEKELEITSQSIKGIIKEIKELLNAAKNLSRAQRNLAKTFSEFRFETIGTSQTDDEIVIGNSLKEFSRLLNAIEDERDRMLLNAFTLIEPIDRFRKERIGEAKEKRKRFEKETAKYCSVLEKSLAQSVKKSEPRETDQEVGSAQLSLFKISLEYVLHLQRVQEGKKTEFVETILRFMYGWLTFYHQGHEVSNEFTSFNLDLQRKLQKTRESLEITNSQAENLMKKMLSERQDPGSLNRMYTREGYLYLLEKKKPLLFSEHLGTVWTKHFCQYRKEDRKFTMIPYSQHGNQKITNCETLHLAECVRRMSETIDRRYCFDVTPRDRGSGNNTVYTFQALNAEDHRLWLAAMDGKEPRAPTIAGGAGQGGNTAQTNVFLTEDGIRFVRLCIEAIEKRGIDDQGIYRTAGVTSKVTKLTNLAVEQFADKKKGNQLNLMDANEWEVKTIASSLKTYLRLLKEPLLTFSLYQEFIKAAKFENAQERVNEVEKLVQKLPAINYRMLKMLIEHLVKVSDNKATNLMSISNLGVCFGPTLLRAEEETVAAIMDIKFCNIIIEILIEHSSVIFAREVPSTAAAGGHVGGGASTGAMNSYEGVRQDPSRPAPIGSVMASGVHPSPQQQMQLGVGSPLRCPLRSDQLQQQMQQMSASPMQYHAAGYSPAGANSPNPTTAGSAQHLPQKTPHHVQESGMYGYARDVYTAVPVANGVPQTGSVPQAPLRHQYVGHTHSYPVASQWNNRTDSPSGSSNPQGYASPQSTGGVGSNVPNYNTSSSQPVLSSHGSLSSASGGGSSSGVSGSLKGPVPLGPPVIQGVQTGLGCRVRTLYACVGENEQELSFEPNQIITDDSSCASSWTADAEPESITELSVDVPDNKDDLMTLAANSPSVTSKASVMTTGHSRKTSSGSLPRIPQSFVCPQSRDNKRNRRLRRNLNAFSTIAFYYRVMKVSKSRRSSA</sequence>
<proteinExistence type="predicted"/>
<dbReference type="KEGG" id="vde:111248197"/>
<dbReference type="PROSITE" id="PS50238">
    <property type="entry name" value="RHOGAP"/>
    <property type="match status" value="1"/>
</dbReference>
<dbReference type="SUPFAM" id="SSF50729">
    <property type="entry name" value="PH domain-like"/>
    <property type="match status" value="1"/>
</dbReference>
<dbReference type="InterPro" id="IPR011993">
    <property type="entry name" value="PH-like_dom_sf"/>
</dbReference>
<feature type="coiled-coil region" evidence="2">
    <location>
        <begin position="36"/>
        <end position="63"/>
    </location>
</feature>
<evidence type="ECO:0000259" key="5">
    <source>
        <dbReference type="PROSITE" id="PS50238"/>
    </source>
</evidence>
<dbReference type="InterPro" id="IPR047225">
    <property type="entry name" value="PH_GRAF"/>
</dbReference>
<feature type="domain" description="PH" evidence="4">
    <location>
        <begin position="253"/>
        <end position="378"/>
    </location>
</feature>
<dbReference type="CTD" id="32522"/>
<evidence type="ECO:0000256" key="3">
    <source>
        <dbReference type="SAM" id="MobiDB-lite"/>
    </source>
</evidence>
<feature type="region of interest" description="Disordered" evidence="3">
    <location>
        <begin position="752"/>
        <end position="819"/>
    </location>
</feature>
<dbReference type="SMART" id="SM00233">
    <property type="entry name" value="PH"/>
    <property type="match status" value="1"/>
</dbReference>
<dbReference type="InterPro" id="IPR001849">
    <property type="entry name" value="PH_domain"/>
</dbReference>
<dbReference type="CDD" id="cd07602">
    <property type="entry name" value="BAR_RhoGAP_OPHN1-like"/>
    <property type="match status" value="1"/>
</dbReference>
<keyword evidence="7" id="KW-1185">Reference proteome</keyword>
<dbReference type="Proteomes" id="UP000594260">
    <property type="component" value="Unplaced"/>
</dbReference>
<dbReference type="OrthoDB" id="3183924at2759"/>
<dbReference type="PANTHER" id="PTHR12552">
    <property type="entry name" value="OLIGOPHRENIN 1"/>
    <property type="match status" value="1"/>
</dbReference>
<dbReference type="GeneID" id="111248197"/>
<dbReference type="InterPro" id="IPR027267">
    <property type="entry name" value="AH/BAR_dom_sf"/>
</dbReference>
<protein>
    <recommendedName>
        <fullName evidence="8">Rho GTPase-activating protein 26</fullName>
    </recommendedName>
</protein>
<organism evidence="6 7">
    <name type="scientific">Varroa destructor</name>
    <name type="common">Honeybee mite</name>
    <dbReference type="NCBI Taxonomy" id="109461"/>
    <lineage>
        <taxon>Eukaryota</taxon>
        <taxon>Metazoa</taxon>
        <taxon>Ecdysozoa</taxon>
        <taxon>Arthropoda</taxon>
        <taxon>Chelicerata</taxon>
        <taxon>Arachnida</taxon>
        <taxon>Acari</taxon>
        <taxon>Parasitiformes</taxon>
        <taxon>Mesostigmata</taxon>
        <taxon>Gamasina</taxon>
        <taxon>Dermanyssoidea</taxon>
        <taxon>Varroidae</taxon>
        <taxon>Varroa</taxon>
    </lineage>
</organism>
<dbReference type="RefSeq" id="XP_022655820.1">
    <property type="nucleotide sequence ID" value="XM_022800085.1"/>
</dbReference>
<dbReference type="InterPro" id="IPR047234">
    <property type="entry name" value="GRAF_fam"/>
</dbReference>